<evidence type="ECO:0000256" key="4">
    <source>
        <dbReference type="ARBA" id="ARBA00022989"/>
    </source>
</evidence>
<dbReference type="PANTHER" id="PTHR30213:SF1">
    <property type="entry name" value="INNER MEMBRANE PROTEIN YHJD"/>
    <property type="match status" value="1"/>
</dbReference>
<reference evidence="8 9" key="1">
    <citation type="submission" date="2020-07" db="EMBL/GenBank/DDBJ databases">
        <title>Sequencing the genomes of 1000 actinobacteria strains.</title>
        <authorList>
            <person name="Klenk H.-P."/>
        </authorList>
    </citation>
    <scope>NUCLEOTIDE SEQUENCE [LARGE SCALE GENOMIC DNA]</scope>
    <source>
        <strain evidence="8 9">DSM 45927</strain>
    </source>
</reference>
<evidence type="ECO:0000256" key="5">
    <source>
        <dbReference type="ARBA" id="ARBA00023136"/>
    </source>
</evidence>
<proteinExistence type="predicted"/>
<feature type="transmembrane region" description="Helical" evidence="7">
    <location>
        <begin position="201"/>
        <end position="223"/>
    </location>
</feature>
<name>A0A853BSG2_9ACTN</name>
<dbReference type="Pfam" id="PF03631">
    <property type="entry name" value="Virul_fac_BrkB"/>
    <property type="match status" value="1"/>
</dbReference>
<keyword evidence="2" id="KW-1003">Cell membrane</keyword>
<gene>
    <name evidence="8" type="ORF">HNR12_003942</name>
</gene>
<dbReference type="Proteomes" id="UP000575985">
    <property type="component" value="Unassembled WGS sequence"/>
</dbReference>
<feature type="transmembrane region" description="Helical" evidence="7">
    <location>
        <begin position="362"/>
        <end position="384"/>
    </location>
</feature>
<protein>
    <submittedName>
        <fullName evidence="8">Membrane protein</fullName>
    </submittedName>
</protein>
<dbReference type="InterPro" id="IPR017039">
    <property type="entry name" value="Virul_fac_BrkB"/>
</dbReference>
<keyword evidence="4 7" id="KW-1133">Transmembrane helix</keyword>
<keyword evidence="9" id="KW-1185">Reference proteome</keyword>
<feature type="transmembrane region" description="Helical" evidence="7">
    <location>
        <begin position="57"/>
        <end position="79"/>
    </location>
</feature>
<comment type="caution">
    <text evidence="8">The sequence shown here is derived from an EMBL/GenBank/DDBJ whole genome shotgun (WGS) entry which is preliminary data.</text>
</comment>
<dbReference type="EMBL" id="JACCFO010000001">
    <property type="protein sequence ID" value="NYI97665.1"/>
    <property type="molecule type" value="Genomic_DNA"/>
</dbReference>
<dbReference type="AlphaFoldDB" id="A0A853BSG2"/>
<accession>A0A853BSG2</accession>
<evidence type="ECO:0000256" key="2">
    <source>
        <dbReference type="ARBA" id="ARBA00022475"/>
    </source>
</evidence>
<evidence type="ECO:0000256" key="6">
    <source>
        <dbReference type="SAM" id="MobiDB-lite"/>
    </source>
</evidence>
<feature type="transmembrane region" description="Helical" evidence="7">
    <location>
        <begin position="266"/>
        <end position="284"/>
    </location>
</feature>
<feature type="transmembrane region" description="Helical" evidence="7">
    <location>
        <begin position="235"/>
        <end position="260"/>
    </location>
</feature>
<feature type="transmembrane region" description="Helical" evidence="7">
    <location>
        <begin position="160"/>
        <end position="181"/>
    </location>
</feature>
<evidence type="ECO:0000256" key="3">
    <source>
        <dbReference type="ARBA" id="ARBA00022692"/>
    </source>
</evidence>
<feature type="region of interest" description="Disordered" evidence="6">
    <location>
        <begin position="335"/>
        <end position="358"/>
    </location>
</feature>
<organism evidence="8 9">
    <name type="scientific">Streptomonospora nanhaiensis</name>
    <dbReference type="NCBI Taxonomy" id="1323731"/>
    <lineage>
        <taxon>Bacteria</taxon>
        <taxon>Bacillati</taxon>
        <taxon>Actinomycetota</taxon>
        <taxon>Actinomycetes</taxon>
        <taxon>Streptosporangiales</taxon>
        <taxon>Nocardiopsidaceae</taxon>
        <taxon>Streptomonospora</taxon>
    </lineage>
</organism>
<dbReference type="GO" id="GO:0005886">
    <property type="term" value="C:plasma membrane"/>
    <property type="evidence" value="ECO:0007669"/>
    <property type="project" value="UniProtKB-SubCell"/>
</dbReference>
<evidence type="ECO:0000313" key="8">
    <source>
        <dbReference type="EMBL" id="NYI97665.1"/>
    </source>
</evidence>
<sequence length="400" mass="41519">MASARTALMDRVRHYRNLAMETYWAVRRRRPVADHAVRAYERYADVQGDRLAAAVTYYAFLSFFPLLALAYAAVGYAAAVEPAARDHLERALAESLPGLSEGLPVAEIAAARTGAGVVGLLGLLYAGVGALGAVREALHRVWLKDVTGGPGVVLAKAADVLVMAVLGACLLGSVALTSVAQAATHWLLGWVGLAESVVALAATRVLALVIAIAVDTVIFVVVFSRLSGTRRPLRLLWPGALLAAAGFEILKAGGALLLGGTLSNPVYASFAVVVGLLVWINLVMRMVLLCAAWTATWLPVPPPYQGAVPVDLPIGLAREEPTRQAVRQDLAGGAAALPARPGPERAPGGPARARPRWPGRGALGRAAGAAAGGLAAAALGAWLVRRRRARRAPGAARAAG</sequence>
<keyword evidence="5 7" id="KW-0472">Membrane</keyword>
<keyword evidence="3 7" id="KW-0812">Transmembrane</keyword>
<feature type="transmembrane region" description="Helical" evidence="7">
    <location>
        <begin position="113"/>
        <end position="134"/>
    </location>
</feature>
<dbReference type="PANTHER" id="PTHR30213">
    <property type="entry name" value="INNER MEMBRANE PROTEIN YHJD"/>
    <property type="match status" value="1"/>
</dbReference>
<comment type="subcellular location">
    <subcellularLocation>
        <location evidence="1">Cell membrane</location>
        <topology evidence="1">Multi-pass membrane protein</topology>
    </subcellularLocation>
</comment>
<evidence type="ECO:0000313" key="9">
    <source>
        <dbReference type="Proteomes" id="UP000575985"/>
    </source>
</evidence>
<evidence type="ECO:0000256" key="1">
    <source>
        <dbReference type="ARBA" id="ARBA00004651"/>
    </source>
</evidence>
<evidence type="ECO:0000256" key="7">
    <source>
        <dbReference type="SAM" id="Phobius"/>
    </source>
</evidence>
<dbReference type="RefSeq" id="WP_179768969.1">
    <property type="nucleotide sequence ID" value="NZ_JACCFO010000001.1"/>
</dbReference>